<comment type="subcellular location">
    <subcellularLocation>
        <location evidence="1">Membrane</location>
        <topology evidence="1">Multi-pass membrane protein</topology>
    </subcellularLocation>
</comment>
<gene>
    <name evidence="8" type="ORF">CWE10_04710</name>
</gene>
<feature type="transmembrane region" description="Helical" evidence="6">
    <location>
        <begin position="444"/>
        <end position="463"/>
    </location>
</feature>
<dbReference type="GO" id="GO:0016020">
    <property type="term" value="C:membrane"/>
    <property type="evidence" value="ECO:0007669"/>
    <property type="project" value="UniProtKB-SubCell"/>
</dbReference>
<evidence type="ECO:0000313" key="9">
    <source>
        <dbReference type="Proteomes" id="UP000732377"/>
    </source>
</evidence>
<evidence type="ECO:0000259" key="7">
    <source>
        <dbReference type="Pfam" id="PF05140"/>
    </source>
</evidence>
<organism evidence="8 9">
    <name type="scientific">Symbiobacterium thermophilum</name>
    <dbReference type="NCBI Taxonomy" id="2734"/>
    <lineage>
        <taxon>Bacteria</taxon>
        <taxon>Bacillati</taxon>
        <taxon>Bacillota</taxon>
        <taxon>Clostridia</taxon>
        <taxon>Eubacteriales</taxon>
        <taxon>Symbiobacteriaceae</taxon>
        <taxon>Symbiobacterium</taxon>
    </lineage>
</organism>
<feature type="transmembrane region" description="Helical" evidence="6">
    <location>
        <begin position="129"/>
        <end position="151"/>
    </location>
</feature>
<dbReference type="PANTHER" id="PTHR31566">
    <property type="entry name" value="CYTOCHROME C BIOGENESIS PROTEIN CCS1, CHLOROPLASTIC"/>
    <property type="match status" value="1"/>
</dbReference>
<protein>
    <recommendedName>
        <fullName evidence="7">ResB-like domain-containing protein</fullName>
    </recommendedName>
</protein>
<reference evidence="8" key="1">
    <citation type="submission" date="2017-11" db="EMBL/GenBank/DDBJ databases">
        <title>Three new genomes from thermophilic consortium.</title>
        <authorList>
            <person name="Quaggio R."/>
            <person name="Amgarten D."/>
            <person name="Setubal J.C."/>
        </authorList>
    </citation>
    <scope>NUCLEOTIDE SEQUENCE</scope>
    <source>
        <strain evidence="8">ZCTH01-B2</strain>
    </source>
</reference>
<comment type="caution">
    <text evidence="8">The sequence shown here is derived from an EMBL/GenBank/DDBJ whole genome shotgun (WGS) entry which is preliminary data.</text>
</comment>
<dbReference type="EMBL" id="PIUK01000028">
    <property type="protein sequence ID" value="MBY6275512.1"/>
    <property type="molecule type" value="Genomic_DNA"/>
</dbReference>
<evidence type="ECO:0000313" key="8">
    <source>
        <dbReference type="EMBL" id="MBY6275512.1"/>
    </source>
</evidence>
<sequence length="506" mass="57381">MWLDWQGGSFALAAVHAANCPDCQRPLPAGAHFCPHCGRALGDRSRARVEGPNPWVVLLDRTWDFFASTKVASWIIIALAIASIAGTVIEQEGMYQDWRPPELYYPDRYGEFWGSLFLRLGLTHAYSSWWYAALVMMLVISLVICSLHRLVPLHRQLTRPQVWKLPQYLRKQQVVLEVPGDLQQAAERLKRAGYRIWRDRECLYAEKGRLSRYGPYILHIGLLVVCFAAFAKALPGWDEVQDVWIPDGQTVKVPGENFAITNHKFTMELYENGMPSRYATDASIIVDGEEVLRRTIEVNKPLKYGGWEIYQASWREEPGVAHLRLVEADTGSAVATVAFDLRDPSPEYSLEGTGLKLVVLTYLHDFVLDPETNQPTNASYEVRNPVLFAEVATADGSEMVGRIALAMAGGSEVVYTGPYYLELDRVESRWYTALKLHHDRTVPYMYFGLAVVFVGMVITFFIYHWQVWVREENGGILIGARAYKNRFALAREIKRIFGAPQGEGLN</sequence>
<evidence type="ECO:0000256" key="2">
    <source>
        <dbReference type="ARBA" id="ARBA00022692"/>
    </source>
</evidence>
<dbReference type="Pfam" id="PF05140">
    <property type="entry name" value="ResB"/>
    <property type="match status" value="1"/>
</dbReference>
<evidence type="ECO:0000256" key="1">
    <source>
        <dbReference type="ARBA" id="ARBA00004141"/>
    </source>
</evidence>
<dbReference type="PANTHER" id="PTHR31566:SF0">
    <property type="entry name" value="CYTOCHROME C BIOGENESIS PROTEIN CCS1, CHLOROPLASTIC"/>
    <property type="match status" value="1"/>
</dbReference>
<accession>A0A953LJ76</accession>
<keyword evidence="4 6" id="KW-1133">Transmembrane helix</keyword>
<evidence type="ECO:0000256" key="4">
    <source>
        <dbReference type="ARBA" id="ARBA00022989"/>
    </source>
</evidence>
<dbReference type="AlphaFoldDB" id="A0A953LJ76"/>
<proteinExistence type="predicted"/>
<name>A0A953LJ76_SYMTR</name>
<dbReference type="Proteomes" id="UP000732377">
    <property type="component" value="Unassembled WGS sequence"/>
</dbReference>
<evidence type="ECO:0000256" key="5">
    <source>
        <dbReference type="ARBA" id="ARBA00023136"/>
    </source>
</evidence>
<keyword evidence="2 6" id="KW-0812">Transmembrane</keyword>
<dbReference type="InterPro" id="IPR023494">
    <property type="entry name" value="Cyt_c_bgen_Ccs1/CcsB/ResB"/>
</dbReference>
<feature type="transmembrane region" description="Helical" evidence="6">
    <location>
        <begin position="71"/>
        <end position="89"/>
    </location>
</feature>
<keyword evidence="3" id="KW-0201">Cytochrome c-type biogenesis</keyword>
<keyword evidence="5 6" id="KW-0472">Membrane</keyword>
<feature type="domain" description="ResB-like" evidence="7">
    <location>
        <begin position="70"/>
        <end position="493"/>
    </location>
</feature>
<dbReference type="InterPro" id="IPR007816">
    <property type="entry name" value="ResB-like_domain"/>
</dbReference>
<evidence type="ECO:0000256" key="6">
    <source>
        <dbReference type="SAM" id="Phobius"/>
    </source>
</evidence>
<dbReference type="GO" id="GO:0017004">
    <property type="term" value="P:cytochrome complex assembly"/>
    <property type="evidence" value="ECO:0007669"/>
    <property type="project" value="UniProtKB-KW"/>
</dbReference>
<evidence type="ECO:0000256" key="3">
    <source>
        <dbReference type="ARBA" id="ARBA00022748"/>
    </source>
</evidence>